<dbReference type="PANTHER" id="PTHR48081">
    <property type="entry name" value="AB HYDROLASE SUPERFAMILY PROTEIN C4A8.06C"/>
    <property type="match status" value="1"/>
</dbReference>
<comment type="similarity">
    <text evidence="1">Belongs to the 'GDXG' lipolytic enzyme family.</text>
</comment>
<keyword evidence="2" id="KW-0378">Hydrolase</keyword>
<dbReference type="AlphaFoldDB" id="A0A9P6MQX9"/>
<keyword evidence="6" id="KW-1185">Reference proteome</keyword>
<dbReference type="Gene3D" id="3.40.50.1820">
    <property type="entry name" value="alpha/beta hydrolase"/>
    <property type="match status" value="1"/>
</dbReference>
<proteinExistence type="inferred from homology"/>
<dbReference type="InterPro" id="IPR029058">
    <property type="entry name" value="AB_hydrolase_fold"/>
</dbReference>
<name>A0A9P6MQX9_9FUNG</name>
<dbReference type="GO" id="GO:0016787">
    <property type="term" value="F:hydrolase activity"/>
    <property type="evidence" value="ECO:0007669"/>
    <property type="project" value="UniProtKB-KW"/>
</dbReference>
<feature type="active site" evidence="3">
    <location>
        <position position="212"/>
    </location>
</feature>
<dbReference type="PANTHER" id="PTHR48081:SF8">
    <property type="entry name" value="ALPHA_BETA HYDROLASE FOLD-3 DOMAIN-CONTAINING PROTEIN-RELATED"/>
    <property type="match status" value="1"/>
</dbReference>
<evidence type="ECO:0000256" key="1">
    <source>
        <dbReference type="ARBA" id="ARBA00010515"/>
    </source>
</evidence>
<comment type="caution">
    <text evidence="5">The sequence shown here is derived from an EMBL/GenBank/DDBJ whole genome shotgun (WGS) entry which is preliminary data.</text>
</comment>
<dbReference type="SUPFAM" id="SSF53474">
    <property type="entry name" value="alpha/beta-Hydrolases"/>
    <property type="match status" value="1"/>
</dbReference>
<evidence type="ECO:0000256" key="2">
    <source>
        <dbReference type="ARBA" id="ARBA00022801"/>
    </source>
</evidence>
<accession>A0A9P6MQX9</accession>
<organism evidence="5 6">
    <name type="scientific">Entomortierella chlamydospora</name>
    <dbReference type="NCBI Taxonomy" id="101097"/>
    <lineage>
        <taxon>Eukaryota</taxon>
        <taxon>Fungi</taxon>
        <taxon>Fungi incertae sedis</taxon>
        <taxon>Mucoromycota</taxon>
        <taxon>Mortierellomycotina</taxon>
        <taxon>Mortierellomycetes</taxon>
        <taxon>Mortierellales</taxon>
        <taxon>Mortierellaceae</taxon>
        <taxon>Entomortierella</taxon>
    </lineage>
</organism>
<evidence type="ECO:0000259" key="4">
    <source>
        <dbReference type="Pfam" id="PF07859"/>
    </source>
</evidence>
<feature type="domain" description="Alpha/beta hydrolase fold-3" evidence="4">
    <location>
        <begin position="132"/>
        <end position="339"/>
    </location>
</feature>
<dbReference type="InterPro" id="IPR050300">
    <property type="entry name" value="GDXG_lipolytic_enzyme"/>
</dbReference>
<dbReference type="Proteomes" id="UP000703661">
    <property type="component" value="Unassembled WGS sequence"/>
</dbReference>
<dbReference type="Pfam" id="PF07859">
    <property type="entry name" value="Abhydrolase_3"/>
    <property type="match status" value="1"/>
</dbReference>
<dbReference type="EMBL" id="JAAAID010001338">
    <property type="protein sequence ID" value="KAG0010437.1"/>
    <property type="molecule type" value="Genomic_DNA"/>
</dbReference>
<reference evidence="5" key="1">
    <citation type="journal article" date="2020" name="Fungal Divers.">
        <title>Resolving the Mortierellaceae phylogeny through synthesis of multi-gene phylogenetics and phylogenomics.</title>
        <authorList>
            <person name="Vandepol N."/>
            <person name="Liber J."/>
            <person name="Desiro A."/>
            <person name="Na H."/>
            <person name="Kennedy M."/>
            <person name="Barry K."/>
            <person name="Grigoriev I.V."/>
            <person name="Miller A.N."/>
            <person name="O'Donnell K."/>
            <person name="Stajich J.E."/>
            <person name="Bonito G."/>
        </authorList>
    </citation>
    <scope>NUCLEOTIDE SEQUENCE</scope>
    <source>
        <strain evidence="5">NRRL 2769</strain>
    </source>
</reference>
<evidence type="ECO:0000256" key="3">
    <source>
        <dbReference type="PROSITE-ProRule" id="PRU10038"/>
    </source>
</evidence>
<sequence length="375" mass="41256">MNLSKNQNALKYWYVPLIDTTSIRHALGRSPKGQSLLAAYTIQIIKLIMGLEVINLKQGRKLMNLLLEMGHLKNGTFLQSSKDKWATKVNGQGWNGYWIPFKDQSSKESLQAALKTNTNSADVGAGCDIVVMGIHGGGMVMGNALMFLANYRAWMKELHIRHGIKIGVLTIEYSLSPEIPFPGALNECVAAYRHLVEHQGIDPRRIIMAGDSAGANLCLTSAIKIRDNYPQIGMPAAQILFSPYVMSDKPLKDTPSDYITNSGVVFYGQAYTHNQPENLTSHFVALTRTPSFAGMPRMLVFVGGVETLRPSIETFLEKAKADGVELEVHIKDGMAHDYALVGDASGPKYIKEANETIGNFVAQIRDHYVKNSTAA</sequence>
<evidence type="ECO:0000313" key="6">
    <source>
        <dbReference type="Proteomes" id="UP000703661"/>
    </source>
</evidence>
<gene>
    <name evidence="5" type="ORF">BGZ80_001479</name>
</gene>
<dbReference type="InterPro" id="IPR033140">
    <property type="entry name" value="Lipase_GDXG_put_SER_AS"/>
</dbReference>
<evidence type="ECO:0000313" key="5">
    <source>
        <dbReference type="EMBL" id="KAG0010437.1"/>
    </source>
</evidence>
<dbReference type="PROSITE" id="PS01174">
    <property type="entry name" value="LIPASE_GDXG_SER"/>
    <property type="match status" value="1"/>
</dbReference>
<dbReference type="InterPro" id="IPR013094">
    <property type="entry name" value="AB_hydrolase_3"/>
</dbReference>
<protein>
    <recommendedName>
        <fullName evidence="4">Alpha/beta hydrolase fold-3 domain-containing protein</fullName>
    </recommendedName>
</protein>